<dbReference type="InterPro" id="IPR041679">
    <property type="entry name" value="DNA2/NAM7-like_C"/>
</dbReference>
<evidence type="ECO:0008006" key="11">
    <source>
        <dbReference type="Google" id="ProtNLM"/>
    </source>
</evidence>
<dbReference type="InterPro" id="IPR047187">
    <property type="entry name" value="SF1_C_Upf1"/>
</dbReference>
<sequence length="831" mass="93212">MSRSASTPKNRFDWRQRAVSRIRKKPESSVARKVFRRKPALTQVQPGEPYYDAIQSYSKNFMELLEAEEAEDEAVLKERLSTWSLDRLTEEGYCLTGMSAYWLQANQFGRPVASFLLGPGIILPENRLESGTSVLVSRIDPLQEQPMRGSVLSRTSSQIRICFPEHFDLDEGYWRLDLGRPNLVFERMKTAVSHMNHDPQDLEEEPITDNREHILHGTHLRDILLRAFQPDQKRTHRQVVQQAPDDADFDPTTLNAAHSRKWNFEELGVFRDDMRIQSWAKRYAQADPIVIEGDPPLDGLNRSQMRAVATMINHRLSLVQGPPGTGKTKTIIETIKLLKVHFEVPHPILVCTYTNVAVDNLVEGLVNAGVKALRVGFGGSIKESLRPYSLDTKLEEHRLQKKLKAQIEEKDNLQAKMDDLEARLRDVQEKISSTSTGRLVEKEHNMKMALVSMQKRFAVTKAKVFSIQQEMLRDVVNAADAICTTCITSACMALNVTDFPVVFLDEASMSTEPASLIPIMKGSRHVALIGDHKQLPPVIVSREAQALGLGMSLFERLTGEAAVPSVMLDVQYRMHPAISRFPSHEFYNRALQDGTVDVFGNAISRLSPPESHYLRPHVETGASPSIVFLDHAGDESVKDRSRVNRSEAYIVASVVEDLLLNNPHLRGSDIGIIAPYVAQISLLTRLLNTDAAYQARFKEVLGDHRAMQLPHIEIKTVDGFEGREKEVIIFSTVRNNAGGYIGFLADRRRLNVGLTRAKRGLIVVGSINTLKSSKMSGGEGENAVIRVGKGAESWRRYAHFLTERGLVFTLHGETLQRALTGKRATPSVLTC</sequence>
<evidence type="ECO:0000313" key="9">
    <source>
        <dbReference type="EMBL" id="KIK09541.1"/>
    </source>
</evidence>
<dbReference type="SUPFAM" id="SSF52540">
    <property type="entry name" value="P-loop containing nucleoside triphosphate hydrolases"/>
    <property type="match status" value="1"/>
</dbReference>
<dbReference type="GO" id="GO:0005524">
    <property type="term" value="F:ATP binding"/>
    <property type="evidence" value="ECO:0007669"/>
    <property type="project" value="UniProtKB-KW"/>
</dbReference>
<dbReference type="Pfam" id="PF13086">
    <property type="entry name" value="AAA_11"/>
    <property type="match status" value="1"/>
</dbReference>
<dbReference type="GO" id="GO:0000184">
    <property type="term" value="P:nuclear-transcribed mRNA catabolic process, nonsense-mediated decay"/>
    <property type="evidence" value="ECO:0007669"/>
    <property type="project" value="TreeGrafter"/>
</dbReference>
<proteinExistence type="inferred from homology"/>
<dbReference type="PANTHER" id="PTHR10887:SF517">
    <property type="entry name" value="RNA HELICASE NONSENSE MRNA REDUCING FACTOR"/>
    <property type="match status" value="1"/>
</dbReference>
<comment type="similarity">
    <text evidence="1">Belongs to the DNA2/NAM7 helicase family.</text>
</comment>
<dbReference type="GO" id="GO:0005737">
    <property type="term" value="C:cytoplasm"/>
    <property type="evidence" value="ECO:0007669"/>
    <property type="project" value="TreeGrafter"/>
</dbReference>
<dbReference type="GO" id="GO:0005694">
    <property type="term" value="C:chromosome"/>
    <property type="evidence" value="ECO:0007669"/>
    <property type="project" value="UniProtKB-ARBA"/>
</dbReference>
<evidence type="ECO:0000256" key="3">
    <source>
        <dbReference type="ARBA" id="ARBA00022801"/>
    </source>
</evidence>
<dbReference type="InterPro" id="IPR041677">
    <property type="entry name" value="DNA2/NAM7_AAA_11"/>
</dbReference>
<keyword evidence="10" id="KW-1185">Reference proteome</keyword>
<dbReference type="HOGENOM" id="CLU_001666_8_3_1"/>
<keyword evidence="6" id="KW-0175">Coiled coil</keyword>
<keyword evidence="3" id="KW-0378">Hydrolase</keyword>
<evidence type="ECO:0000256" key="2">
    <source>
        <dbReference type="ARBA" id="ARBA00022741"/>
    </source>
</evidence>
<dbReference type="FunFam" id="3.40.50.300:FF:000326">
    <property type="entry name" value="P-loop containing nucleoside triphosphate hydrolase"/>
    <property type="match status" value="1"/>
</dbReference>
<dbReference type="PANTHER" id="PTHR10887">
    <property type="entry name" value="DNA2/NAM7 HELICASE FAMILY"/>
    <property type="match status" value="1"/>
</dbReference>
<keyword evidence="5" id="KW-0067">ATP-binding</keyword>
<organism evidence="9 10">
    <name type="scientific">Laccaria amethystina LaAM-08-1</name>
    <dbReference type="NCBI Taxonomy" id="1095629"/>
    <lineage>
        <taxon>Eukaryota</taxon>
        <taxon>Fungi</taxon>
        <taxon>Dikarya</taxon>
        <taxon>Basidiomycota</taxon>
        <taxon>Agaricomycotina</taxon>
        <taxon>Agaricomycetes</taxon>
        <taxon>Agaricomycetidae</taxon>
        <taxon>Agaricales</taxon>
        <taxon>Agaricineae</taxon>
        <taxon>Hydnangiaceae</taxon>
        <taxon>Laccaria</taxon>
    </lineage>
</organism>
<feature type="domain" description="DNA2/NAM7 helicase-like C-terminal" evidence="8">
    <location>
        <begin position="550"/>
        <end position="766"/>
    </location>
</feature>
<dbReference type="OrthoDB" id="6513042at2759"/>
<evidence type="ECO:0000313" key="10">
    <source>
        <dbReference type="Proteomes" id="UP000054477"/>
    </source>
</evidence>
<dbReference type="Pfam" id="PF13087">
    <property type="entry name" value="AAA_12"/>
    <property type="match status" value="1"/>
</dbReference>
<evidence type="ECO:0000256" key="4">
    <source>
        <dbReference type="ARBA" id="ARBA00022806"/>
    </source>
</evidence>
<evidence type="ECO:0000256" key="5">
    <source>
        <dbReference type="ARBA" id="ARBA00022840"/>
    </source>
</evidence>
<dbReference type="CDD" id="cd18808">
    <property type="entry name" value="SF1_C_Upf1"/>
    <property type="match status" value="1"/>
</dbReference>
<evidence type="ECO:0000259" key="7">
    <source>
        <dbReference type="Pfam" id="PF13086"/>
    </source>
</evidence>
<evidence type="ECO:0000256" key="1">
    <source>
        <dbReference type="ARBA" id="ARBA00007913"/>
    </source>
</evidence>
<gene>
    <name evidence="9" type="ORF">K443DRAFT_127461</name>
</gene>
<dbReference type="InterPro" id="IPR045055">
    <property type="entry name" value="DNA2/NAM7-like"/>
</dbReference>
<feature type="coiled-coil region" evidence="6">
    <location>
        <begin position="396"/>
        <end position="430"/>
    </location>
</feature>
<dbReference type="GO" id="GO:0016787">
    <property type="term" value="F:hydrolase activity"/>
    <property type="evidence" value="ECO:0007669"/>
    <property type="project" value="UniProtKB-KW"/>
</dbReference>
<name>A0A0C9XX35_9AGAR</name>
<dbReference type="Gene3D" id="3.40.50.300">
    <property type="entry name" value="P-loop containing nucleotide triphosphate hydrolases"/>
    <property type="match status" value="2"/>
</dbReference>
<protein>
    <recommendedName>
        <fullName evidence="11">P-loop containing nucleoside triphosphate hydrolase protein</fullName>
    </recommendedName>
</protein>
<accession>A0A0C9XX35</accession>
<reference evidence="10" key="2">
    <citation type="submission" date="2015-01" db="EMBL/GenBank/DDBJ databases">
        <title>Evolutionary Origins and Diversification of the Mycorrhizal Mutualists.</title>
        <authorList>
            <consortium name="DOE Joint Genome Institute"/>
            <consortium name="Mycorrhizal Genomics Consortium"/>
            <person name="Kohler A."/>
            <person name="Kuo A."/>
            <person name="Nagy L.G."/>
            <person name="Floudas D."/>
            <person name="Copeland A."/>
            <person name="Barry K.W."/>
            <person name="Cichocki N."/>
            <person name="Veneault-Fourrey C."/>
            <person name="LaButti K."/>
            <person name="Lindquist E.A."/>
            <person name="Lipzen A."/>
            <person name="Lundell T."/>
            <person name="Morin E."/>
            <person name="Murat C."/>
            <person name="Riley R."/>
            <person name="Ohm R."/>
            <person name="Sun H."/>
            <person name="Tunlid A."/>
            <person name="Henrissat B."/>
            <person name="Grigoriev I.V."/>
            <person name="Hibbett D.S."/>
            <person name="Martin F."/>
        </authorList>
    </citation>
    <scope>NUCLEOTIDE SEQUENCE [LARGE SCALE GENOMIC DNA]</scope>
    <source>
        <strain evidence="10">LaAM-08-1</strain>
    </source>
</reference>
<keyword evidence="4" id="KW-0347">Helicase</keyword>
<dbReference type="AlphaFoldDB" id="A0A0C9XX35"/>
<evidence type="ECO:0000259" key="8">
    <source>
        <dbReference type="Pfam" id="PF13087"/>
    </source>
</evidence>
<feature type="domain" description="DNA2/NAM7 helicase helicase" evidence="7">
    <location>
        <begin position="300"/>
        <end position="542"/>
    </location>
</feature>
<dbReference type="InterPro" id="IPR027417">
    <property type="entry name" value="P-loop_NTPase"/>
</dbReference>
<reference evidence="9 10" key="1">
    <citation type="submission" date="2014-04" db="EMBL/GenBank/DDBJ databases">
        <authorList>
            <consortium name="DOE Joint Genome Institute"/>
            <person name="Kuo A."/>
            <person name="Kohler A."/>
            <person name="Nagy L.G."/>
            <person name="Floudas D."/>
            <person name="Copeland A."/>
            <person name="Barry K.W."/>
            <person name="Cichocki N."/>
            <person name="Veneault-Fourrey C."/>
            <person name="LaButti K."/>
            <person name="Lindquist E.A."/>
            <person name="Lipzen A."/>
            <person name="Lundell T."/>
            <person name="Morin E."/>
            <person name="Murat C."/>
            <person name="Sun H."/>
            <person name="Tunlid A."/>
            <person name="Henrissat B."/>
            <person name="Grigoriev I.V."/>
            <person name="Hibbett D.S."/>
            <person name="Martin F."/>
            <person name="Nordberg H.P."/>
            <person name="Cantor M.N."/>
            <person name="Hua S.X."/>
        </authorList>
    </citation>
    <scope>NUCLEOTIDE SEQUENCE [LARGE SCALE GENOMIC DNA]</scope>
    <source>
        <strain evidence="9 10">LaAM-08-1</strain>
    </source>
</reference>
<evidence type="ECO:0000256" key="6">
    <source>
        <dbReference type="SAM" id="Coils"/>
    </source>
</evidence>
<dbReference type="GO" id="GO:0003724">
    <property type="term" value="F:RNA helicase activity"/>
    <property type="evidence" value="ECO:0007669"/>
    <property type="project" value="TreeGrafter"/>
</dbReference>
<dbReference type="Proteomes" id="UP000054477">
    <property type="component" value="Unassembled WGS sequence"/>
</dbReference>
<dbReference type="STRING" id="1095629.A0A0C9XX35"/>
<dbReference type="EMBL" id="KN838538">
    <property type="protein sequence ID" value="KIK09541.1"/>
    <property type="molecule type" value="Genomic_DNA"/>
</dbReference>
<keyword evidence="2" id="KW-0547">Nucleotide-binding</keyword>